<dbReference type="Pfam" id="PF00172">
    <property type="entry name" value="Zn_clus"/>
    <property type="match status" value="1"/>
</dbReference>
<organism evidence="3 4">
    <name type="scientific">Fusarium tricinctum</name>
    <dbReference type="NCBI Taxonomy" id="61284"/>
    <lineage>
        <taxon>Eukaryota</taxon>
        <taxon>Fungi</taxon>
        <taxon>Dikarya</taxon>
        <taxon>Ascomycota</taxon>
        <taxon>Pezizomycotina</taxon>
        <taxon>Sordariomycetes</taxon>
        <taxon>Hypocreomycetidae</taxon>
        <taxon>Hypocreales</taxon>
        <taxon>Nectriaceae</taxon>
        <taxon>Fusarium</taxon>
        <taxon>Fusarium tricinctum species complex</taxon>
    </lineage>
</organism>
<dbReference type="InterPro" id="IPR001138">
    <property type="entry name" value="Zn2Cys6_DnaBD"/>
</dbReference>
<comment type="caution">
    <text evidence="3">The sequence shown here is derived from an EMBL/GenBank/DDBJ whole genome shotgun (WGS) entry which is preliminary data.</text>
</comment>
<feature type="domain" description="Zn(2)-C6 fungal-type" evidence="2">
    <location>
        <begin position="10"/>
        <end position="38"/>
    </location>
</feature>
<dbReference type="Gene3D" id="4.10.240.10">
    <property type="entry name" value="Zn(2)-C6 fungal-type DNA-binding domain"/>
    <property type="match status" value="1"/>
</dbReference>
<reference evidence="3" key="1">
    <citation type="journal article" date="2021" name="Nat. Commun.">
        <title>Genetic determinants of endophytism in the Arabidopsis root mycobiome.</title>
        <authorList>
            <person name="Mesny F."/>
            <person name="Miyauchi S."/>
            <person name="Thiergart T."/>
            <person name="Pickel B."/>
            <person name="Atanasova L."/>
            <person name="Karlsson M."/>
            <person name="Huettel B."/>
            <person name="Barry K.W."/>
            <person name="Haridas S."/>
            <person name="Chen C."/>
            <person name="Bauer D."/>
            <person name="Andreopoulos W."/>
            <person name="Pangilinan J."/>
            <person name="LaButti K."/>
            <person name="Riley R."/>
            <person name="Lipzen A."/>
            <person name="Clum A."/>
            <person name="Drula E."/>
            <person name="Henrissat B."/>
            <person name="Kohler A."/>
            <person name="Grigoriev I.V."/>
            <person name="Martin F.M."/>
            <person name="Hacquard S."/>
        </authorList>
    </citation>
    <scope>NUCLEOTIDE SEQUENCE</scope>
    <source>
        <strain evidence="3">MPI-SDFR-AT-0068</strain>
    </source>
</reference>
<accession>A0A8K0WC03</accession>
<dbReference type="PROSITE" id="PS00463">
    <property type="entry name" value="ZN2_CY6_FUNGAL_1"/>
    <property type="match status" value="1"/>
</dbReference>
<dbReference type="EMBL" id="JAGPXF010000005">
    <property type="protein sequence ID" value="KAH7242732.1"/>
    <property type="molecule type" value="Genomic_DNA"/>
</dbReference>
<dbReference type="SUPFAM" id="SSF57701">
    <property type="entry name" value="Zn2/Cys6 DNA-binding domain"/>
    <property type="match status" value="1"/>
</dbReference>
<dbReference type="InterPro" id="IPR053178">
    <property type="entry name" value="Osmoadaptation_assoc"/>
</dbReference>
<proteinExistence type="predicted"/>
<dbReference type="InterPro" id="IPR036864">
    <property type="entry name" value="Zn2-C6_fun-type_DNA-bd_sf"/>
</dbReference>
<sequence length="530" mass="59332">MVGVPGKSKACSNCRERRLKCDLEKPYCARCTRNGRACGGYERPRIFVHQFQKRTSRGQTTLSPDVLSTTSHRWTFYVPPLGNSAPLDKSPDSTVHEQRQFIACFINDFCPVLDTNLQECDRLHHYWVYVLPHIHGAVDLLDRSILTLSAAFLGRNSNDARLRKTSMIMYGNAIRDLGKVMSAADFYPSDIVLATIQCLGMSEMYSPPSQEVVDHGWVSHMKGGAELLKIRGASILATKLGRDLFIRFRGVSLWAQFVFEAPILLHGQPNVHTKPFAFTDPSLRSISLLASGDSHYGMLFHLLLDIPGLLHDVNLLFTLGNNAVDRGVMAQDIFLRAVTIAESLRTWLDGFMAQYLIPYTWSSTPSEMGYSIDAFPLRFDFPNLLAAQTWIHYWAAMIMLMRCIMACQTNSNAGLPSTSEFIYDYRRLAYSPNLAADIAVLDANAVALNLADNICHSAAYSNDDDKGMSGPIMLLFPLWIAKDTYANDWSRVSRQKELYCVEVLKALDSRGMQLSGALINHSTKNEGQTC</sequence>
<gene>
    <name evidence="3" type="ORF">BKA59DRAFT_481250</name>
</gene>
<dbReference type="GO" id="GO:0008270">
    <property type="term" value="F:zinc ion binding"/>
    <property type="evidence" value="ECO:0007669"/>
    <property type="project" value="InterPro"/>
</dbReference>
<dbReference type="PROSITE" id="PS50048">
    <property type="entry name" value="ZN2_CY6_FUNGAL_2"/>
    <property type="match status" value="1"/>
</dbReference>
<protein>
    <recommendedName>
        <fullName evidence="2">Zn(2)-C6 fungal-type domain-containing protein</fullName>
    </recommendedName>
</protein>
<dbReference type="SMART" id="SM00066">
    <property type="entry name" value="GAL4"/>
    <property type="match status" value="1"/>
</dbReference>
<dbReference type="AlphaFoldDB" id="A0A8K0WC03"/>
<dbReference type="CDD" id="cd00067">
    <property type="entry name" value="GAL4"/>
    <property type="match status" value="1"/>
</dbReference>
<dbReference type="Proteomes" id="UP000813427">
    <property type="component" value="Unassembled WGS sequence"/>
</dbReference>
<dbReference type="PANTHER" id="PTHR38111:SF11">
    <property type="entry name" value="TRANSCRIPTION FACTOR DOMAIN-CONTAINING PROTEIN-RELATED"/>
    <property type="match status" value="1"/>
</dbReference>
<keyword evidence="1" id="KW-0539">Nucleus</keyword>
<dbReference type="OrthoDB" id="5073555at2759"/>
<evidence type="ECO:0000259" key="2">
    <source>
        <dbReference type="PROSITE" id="PS50048"/>
    </source>
</evidence>
<name>A0A8K0WC03_9HYPO</name>
<evidence type="ECO:0000313" key="3">
    <source>
        <dbReference type="EMBL" id="KAH7242732.1"/>
    </source>
</evidence>
<keyword evidence="4" id="KW-1185">Reference proteome</keyword>
<evidence type="ECO:0000256" key="1">
    <source>
        <dbReference type="ARBA" id="ARBA00023242"/>
    </source>
</evidence>
<dbReference type="GO" id="GO:0000981">
    <property type="term" value="F:DNA-binding transcription factor activity, RNA polymerase II-specific"/>
    <property type="evidence" value="ECO:0007669"/>
    <property type="project" value="InterPro"/>
</dbReference>
<evidence type="ECO:0000313" key="4">
    <source>
        <dbReference type="Proteomes" id="UP000813427"/>
    </source>
</evidence>
<dbReference type="PANTHER" id="PTHR38111">
    <property type="entry name" value="ZN(2)-C6 FUNGAL-TYPE DOMAIN-CONTAINING PROTEIN-RELATED"/>
    <property type="match status" value="1"/>
</dbReference>